<comment type="function">
    <text evidence="1">Involved in endocytosis.</text>
</comment>
<dbReference type="GO" id="GO:0046854">
    <property type="term" value="P:phosphatidylinositol phosphate biosynthetic process"/>
    <property type="evidence" value="ECO:0007669"/>
    <property type="project" value="TreeGrafter"/>
</dbReference>
<dbReference type="SUPFAM" id="SSF48452">
    <property type="entry name" value="TPR-like"/>
    <property type="match status" value="2"/>
</dbReference>
<gene>
    <name evidence="5" type="ORF">OFLC_LOCUS4196</name>
</gene>
<feature type="signal peptide" evidence="3">
    <location>
        <begin position="1"/>
        <end position="30"/>
    </location>
</feature>
<evidence type="ECO:0000259" key="4">
    <source>
        <dbReference type="Pfam" id="PF19440"/>
    </source>
</evidence>
<dbReference type="Proteomes" id="UP000267606">
    <property type="component" value="Unassembled WGS sequence"/>
</dbReference>
<reference evidence="7" key="1">
    <citation type="submission" date="2016-06" db="UniProtKB">
        <authorList>
            <consortium name="WormBaseParasite"/>
        </authorList>
    </citation>
    <scope>IDENTIFICATION</scope>
</reference>
<feature type="chain" id="PRO_5044552449" evidence="3">
    <location>
        <begin position="31"/>
        <end position="463"/>
    </location>
</feature>
<keyword evidence="3" id="KW-0732">Signal</keyword>
<dbReference type="WBParaSite" id="OFLC_0000419501-mRNA-1">
    <property type="protein sequence ID" value="OFLC_0000419501-mRNA-1"/>
    <property type="gene ID" value="OFLC_0000419501"/>
</dbReference>
<dbReference type="GO" id="GO:0005886">
    <property type="term" value="C:plasma membrane"/>
    <property type="evidence" value="ECO:0007669"/>
    <property type="project" value="TreeGrafter"/>
</dbReference>
<dbReference type="InterPro" id="IPR045819">
    <property type="entry name" value="TTC7_N"/>
</dbReference>
<dbReference type="Pfam" id="PF19440">
    <property type="entry name" value="TTC7_N"/>
    <property type="match status" value="1"/>
</dbReference>
<dbReference type="Gene3D" id="1.25.40.10">
    <property type="entry name" value="Tetratricopeptide repeat domain"/>
    <property type="match status" value="2"/>
</dbReference>
<evidence type="ECO:0000313" key="5">
    <source>
        <dbReference type="EMBL" id="VDO39232.1"/>
    </source>
</evidence>
<feature type="domain" description="Tetratricopeptide repeat protein 7 N-terminal" evidence="4">
    <location>
        <begin position="6"/>
        <end position="75"/>
    </location>
</feature>
<evidence type="ECO:0000313" key="6">
    <source>
        <dbReference type="Proteomes" id="UP000267606"/>
    </source>
</evidence>
<proteinExistence type="inferred from homology"/>
<protein>
    <submittedName>
        <fullName evidence="7">TPR_REGION domain-containing protein</fullName>
    </submittedName>
</protein>
<evidence type="ECO:0000256" key="2">
    <source>
        <dbReference type="ARBA" id="ARBA00038251"/>
    </source>
</evidence>
<reference evidence="5 6" key="2">
    <citation type="submission" date="2018-11" db="EMBL/GenBank/DDBJ databases">
        <authorList>
            <consortium name="Pathogen Informatics"/>
        </authorList>
    </citation>
    <scope>NUCLEOTIDE SEQUENCE [LARGE SCALE GENOMIC DNA]</scope>
</reference>
<dbReference type="InterPro" id="IPR051722">
    <property type="entry name" value="Endocytosis_PI4K-reg_protein"/>
</dbReference>
<evidence type="ECO:0000256" key="1">
    <source>
        <dbReference type="ARBA" id="ARBA00002550"/>
    </source>
</evidence>
<name>A0A183H9N4_9BILA</name>
<dbReference type="PANTHER" id="PTHR23083">
    <property type="entry name" value="TETRATRICOPEPTIDE REPEAT PROTEIN, TPR"/>
    <property type="match status" value="1"/>
</dbReference>
<sequence length="463" mass="52281">FYTGSHRSYFSPASRIEEILLLLLISEVLATKDVVLNRAEELAASRQNSLLVAKSVYNLLTLVLSALRQYELLSNIHEKAMKFANEDKYLFQFALTLLCHGRYIRASRILSQCLAIEQYDDNTLAQHLFAANIALEHLGQYDEAINHAEKAIKLCERNWLFGRCLLLKAIALSMKADMVVRYNSRNEMRLEVIKLFENAAAVDPHDDLIHYNCARQHAIARDLQVARDWCERTLELNPEMPPAIMLLALIFTAQKDYKGALELVIDALEDFPTNYPLTVLKLMLEVKFGRVDEALASSQHLLYFWKNRETNLFEESNAYTAQTETRVILLLELIYSSQTSLCYLNFSKSAEIKALNEIEFATVFFSANEESQKNGRNESLLRSVNSRDAVTATPFIAAASLGILSSSALASMSTNTGTDATDNGSVYTTQGTSDYGTSTVSMCSRQSRTVETHFMMKVSMLRY</sequence>
<dbReference type="GO" id="GO:0072659">
    <property type="term" value="P:protein localization to plasma membrane"/>
    <property type="evidence" value="ECO:0007669"/>
    <property type="project" value="TreeGrafter"/>
</dbReference>
<dbReference type="STRING" id="387005.A0A183H9N4"/>
<dbReference type="AlphaFoldDB" id="A0A183H9N4"/>
<dbReference type="SMART" id="SM00028">
    <property type="entry name" value="TPR"/>
    <property type="match status" value="4"/>
</dbReference>
<comment type="similarity">
    <text evidence="2">Belongs to the YPP1 family.</text>
</comment>
<dbReference type="InterPro" id="IPR019734">
    <property type="entry name" value="TPR_rpt"/>
</dbReference>
<dbReference type="EMBL" id="UZAJ01003092">
    <property type="protein sequence ID" value="VDO39232.1"/>
    <property type="molecule type" value="Genomic_DNA"/>
</dbReference>
<dbReference type="PANTHER" id="PTHR23083:SF464">
    <property type="entry name" value="TETRATRICOPEPTIDE REPEAT DOMAIN 7, ISOFORM A"/>
    <property type="match status" value="1"/>
</dbReference>
<dbReference type="InterPro" id="IPR011990">
    <property type="entry name" value="TPR-like_helical_dom_sf"/>
</dbReference>
<organism evidence="7">
    <name type="scientific">Onchocerca flexuosa</name>
    <dbReference type="NCBI Taxonomy" id="387005"/>
    <lineage>
        <taxon>Eukaryota</taxon>
        <taxon>Metazoa</taxon>
        <taxon>Ecdysozoa</taxon>
        <taxon>Nematoda</taxon>
        <taxon>Chromadorea</taxon>
        <taxon>Rhabditida</taxon>
        <taxon>Spirurina</taxon>
        <taxon>Spiruromorpha</taxon>
        <taxon>Filarioidea</taxon>
        <taxon>Onchocercidae</taxon>
        <taxon>Onchocerca</taxon>
    </lineage>
</organism>
<evidence type="ECO:0000313" key="7">
    <source>
        <dbReference type="WBParaSite" id="OFLC_0000419501-mRNA-1"/>
    </source>
</evidence>
<keyword evidence="6" id="KW-1185">Reference proteome</keyword>
<accession>A0A183H9N4</accession>
<evidence type="ECO:0000256" key="3">
    <source>
        <dbReference type="SAM" id="SignalP"/>
    </source>
</evidence>